<dbReference type="FunFam" id="3.30.565.10:FF:000006">
    <property type="entry name" value="Sensor histidine kinase WalK"/>
    <property type="match status" value="1"/>
</dbReference>
<dbReference type="InterPro" id="IPR036097">
    <property type="entry name" value="HisK_dim/P_sf"/>
</dbReference>
<evidence type="ECO:0000256" key="3">
    <source>
        <dbReference type="ARBA" id="ARBA00022553"/>
    </source>
</evidence>
<evidence type="ECO:0000256" key="6">
    <source>
        <dbReference type="ARBA" id="ARBA00023012"/>
    </source>
</evidence>
<dbReference type="PANTHER" id="PTHR43711:SF26">
    <property type="entry name" value="SENSOR HISTIDINE KINASE RCSC"/>
    <property type="match status" value="1"/>
</dbReference>
<feature type="domain" description="PAS" evidence="8">
    <location>
        <begin position="27"/>
        <end position="57"/>
    </location>
</feature>
<dbReference type="InterPro" id="IPR003594">
    <property type="entry name" value="HATPase_dom"/>
</dbReference>
<sequence>MKSRAQPGSINKDGVDYKYALDVSNIVAITDQKGIIQHVNENFCRISKYTKDELIGQDHRIINSGYHSKEFIRNLWVTIAKGNIWKGEIKNKAKDGTFYWVDTTIVPFLDEHGKPFKYLAIRSDITERKRGIEELKASEEKYRDIYENTMVPMVTTDMRLLKTIRVNEVCSQLFGYKSPTDFLNNYDPSAHFINLEERKKNLETLAEKGEIRNRVIEMKKLDGTHFWADMYIKLNADKSLAQSLIIDISKQIRSREILEAKVKERTLELTESIRREKELGEMKSRFVYMASHEFRTPLSIILLNASLIGMANEPEAEEERLKAVDNIFSSVKNLSGILDDFLLHEMLTKGIIQPESIVFNLPGFLKKVGEEMAAMANEKNQQVKYYHHGREIIEQSQKILKNIILNLLSNAIKYSPREKEIQVISSVADDMVSITVKDNGIGISQEDQQKLFTEFFRAGNAENIKGTGLGLSIVKKYVELLEGSISVISKPGEGTAFTIEFSQNKSIV</sequence>
<dbReference type="Gene3D" id="3.30.450.20">
    <property type="entry name" value="PAS domain"/>
    <property type="match status" value="2"/>
</dbReference>
<dbReference type="SMART" id="SM00091">
    <property type="entry name" value="PAS"/>
    <property type="match status" value="2"/>
</dbReference>
<dbReference type="InterPro" id="IPR036890">
    <property type="entry name" value="HATPase_C_sf"/>
</dbReference>
<evidence type="ECO:0000313" key="10">
    <source>
        <dbReference type="EMBL" id="KAA9042116.1"/>
    </source>
</evidence>
<dbReference type="Gene3D" id="1.10.287.130">
    <property type="match status" value="1"/>
</dbReference>
<dbReference type="SUPFAM" id="SSF55874">
    <property type="entry name" value="ATPase domain of HSP90 chaperone/DNA topoisomerase II/histidine kinase"/>
    <property type="match status" value="1"/>
</dbReference>
<dbReference type="GO" id="GO:0000155">
    <property type="term" value="F:phosphorelay sensor kinase activity"/>
    <property type="evidence" value="ECO:0007669"/>
    <property type="project" value="InterPro"/>
</dbReference>
<dbReference type="InterPro" id="IPR004358">
    <property type="entry name" value="Sig_transdc_His_kin-like_C"/>
</dbReference>
<dbReference type="PANTHER" id="PTHR43711">
    <property type="entry name" value="TWO-COMPONENT HISTIDINE KINASE"/>
    <property type="match status" value="1"/>
</dbReference>
<dbReference type="SMART" id="SM00388">
    <property type="entry name" value="HisKA"/>
    <property type="match status" value="1"/>
</dbReference>
<dbReference type="Pfam" id="PF13426">
    <property type="entry name" value="PAS_9"/>
    <property type="match status" value="1"/>
</dbReference>
<name>A0A5J5ILW5_9BACT</name>
<dbReference type="InterPro" id="IPR003661">
    <property type="entry name" value="HisK_dim/P_dom"/>
</dbReference>
<dbReference type="PROSITE" id="PS50113">
    <property type="entry name" value="PAC"/>
    <property type="match status" value="1"/>
</dbReference>
<dbReference type="EMBL" id="VYQF01000001">
    <property type="protein sequence ID" value="KAA9042116.1"/>
    <property type="molecule type" value="Genomic_DNA"/>
</dbReference>
<keyword evidence="5 10" id="KW-0418">Kinase</keyword>
<organism evidence="10 11">
    <name type="scientific">Ginsengibacter hankyongi</name>
    <dbReference type="NCBI Taxonomy" id="2607284"/>
    <lineage>
        <taxon>Bacteria</taxon>
        <taxon>Pseudomonadati</taxon>
        <taxon>Bacteroidota</taxon>
        <taxon>Chitinophagia</taxon>
        <taxon>Chitinophagales</taxon>
        <taxon>Chitinophagaceae</taxon>
        <taxon>Ginsengibacter</taxon>
    </lineage>
</organism>
<dbReference type="InterPro" id="IPR050736">
    <property type="entry name" value="Sensor_HK_Regulatory"/>
</dbReference>
<dbReference type="SMART" id="SM00387">
    <property type="entry name" value="HATPase_c"/>
    <property type="match status" value="1"/>
</dbReference>
<accession>A0A5J5ILW5</accession>
<evidence type="ECO:0000259" key="9">
    <source>
        <dbReference type="PROSITE" id="PS50113"/>
    </source>
</evidence>
<dbReference type="InterPro" id="IPR000700">
    <property type="entry name" value="PAS-assoc_C"/>
</dbReference>
<dbReference type="InterPro" id="IPR035965">
    <property type="entry name" value="PAS-like_dom_sf"/>
</dbReference>
<gene>
    <name evidence="10" type="ORF">FW778_08890</name>
</gene>
<evidence type="ECO:0000256" key="1">
    <source>
        <dbReference type="ARBA" id="ARBA00000085"/>
    </source>
</evidence>
<proteinExistence type="predicted"/>
<protein>
    <recommendedName>
        <fullName evidence="2">histidine kinase</fullName>
        <ecNumber evidence="2">2.7.13.3</ecNumber>
    </recommendedName>
</protein>
<dbReference type="PRINTS" id="PR00344">
    <property type="entry name" value="BCTRLSENSOR"/>
</dbReference>
<dbReference type="NCBIfam" id="TIGR00229">
    <property type="entry name" value="sensory_box"/>
    <property type="match status" value="2"/>
</dbReference>
<dbReference type="CDD" id="cd00082">
    <property type="entry name" value="HisKA"/>
    <property type="match status" value="1"/>
</dbReference>
<evidence type="ECO:0000256" key="5">
    <source>
        <dbReference type="ARBA" id="ARBA00022777"/>
    </source>
</evidence>
<reference evidence="10 11" key="1">
    <citation type="submission" date="2019-09" db="EMBL/GenBank/DDBJ databases">
        <title>Draft genome sequence of Ginsengibacter sp. BR5-29.</title>
        <authorList>
            <person name="Im W.-T."/>
        </authorList>
    </citation>
    <scope>NUCLEOTIDE SEQUENCE [LARGE SCALE GENOMIC DNA]</scope>
    <source>
        <strain evidence="10 11">BR5-29</strain>
    </source>
</reference>
<evidence type="ECO:0000313" key="11">
    <source>
        <dbReference type="Proteomes" id="UP000326903"/>
    </source>
</evidence>
<keyword evidence="6" id="KW-0902">Two-component regulatory system</keyword>
<feature type="domain" description="PAC" evidence="9">
    <location>
        <begin position="85"/>
        <end position="137"/>
    </location>
</feature>
<dbReference type="SUPFAM" id="SSF55785">
    <property type="entry name" value="PYP-like sensor domain (PAS domain)"/>
    <property type="match status" value="2"/>
</dbReference>
<evidence type="ECO:0000256" key="2">
    <source>
        <dbReference type="ARBA" id="ARBA00012438"/>
    </source>
</evidence>
<dbReference type="Proteomes" id="UP000326903">
    <property type="component" value="Unassembled WGS sequence"/>
</dbReference>
<dbReference type="InterPro" id="IPR005467">
    <property type="entry name" value="His_kinase_dom"/>
</dbReference>
<dbReference type="SUPFAM" id="SSF47384">
    <property type="entry name" value="Homodimeric domain of signal transducing histidine kinase"/>
    <property type="match status" value="1"/>
</dbReference>
<dbReference type="Pfam" id="PF13188">
    <property type="entry name" value="PAS_8"/>
    <property type="match status" value="1"/>
</dbReference>
<dbReference type="InterPro" id="IPR001610">
    <property type="entry name" value="PAC"/>
</dbReference>
<dbReference type="Gene3D" id="3.30.565.10">
    <property type="entry name" value="Histidine kinase-like ATPase, C-terminal domain"/>
    <property type="match status" value="1"/>
</dbReference>
<keyword evidence="3" id="KW-0597">Phosphoprotein</keyword>
<dbReference type="AlphaFoldDB" id="A0A5J5ILW5"/>
<dbReference type="CDD" id="cd00075">
    <property type="entry name" value="HATPase"/>
    <property type="match status" value="1"/>
</dbReference>
<comment type="catalytic activity">
    <reaction evidence="1">
        <text>ATP + protein L-histidine = ADP + protein N-phospho-L-histidine.</text>
        <dbReference type="EC" id="2.7.13.3"/>
    </reaction>
</comment>
<evidence type="ECO:0000259" key="7">
    <source>
        <dbReference type="PROSITE" id="PS50109"/>
    </source>
</evidence>
<dbReference type="Pfam" id="PF00512">
    <property type="entry name" value="HisKA"/>
    <property type="match status" value="1"/>
</dbReference>
<dbReference type="EC" id="2.7.13.3" evidence="2"/>
<feature type="domain" description="Histidine kinase" evidence="7">
    <location>
        <begin position="289"/>
        <end position="505"/>
    </location>
</feature>
<dbReference type="PROSITE" id="PS50112">
    <property type="entry name" value="PAS"/>
    <property type="match status" value="1"/>
</dbReference>
<dbReference type="PROSITE" id="PS50109">
    <property type="entry name" value="HIS_KIN"/>
    <property type="match status" value="1"/>
</dbReference>
<keyword evidence="11" id="KW-1185">Reference proteome</keyword>
<dbReference type="RefSeq" id="WP_150414245.1">
    <property type="nucleotide sequence ID" value="NZ_VYQF01000001.1"/>
</dbReference>
<comment type="caution">
    <text evidence="10">The sequence shown here is derived from an EMBL/GenBank/DDBJ whole genome shotgun (WGS) entry which is preliminary data.</text>
</comment>
<dbReference type="SMART" id="SM00086">
    <property type="entry name" value="PAC"/>
    <property type="match status" value="2"/>
</dbReference>
<dbReference type="Pfam" id="PF02518">
    <property type="entry name" value="HATPase_c"/>
    <property type="match status" value="1"/>
</dbReference>
<evidence type="ECO:0000256" key="4">
    <source>
        <dbReference type="ARBA" id="ARBA00022679"/>
    </source>
</evidence>
<dbReference type="InterPro" id="IPR000014">
    <property type="entry name" value="PAS"/>
</dbReference>
<evidence type="ECO:0000259" key="8">
    <source>
        <dbReference type="PROSITE" id="PS50112"/>
    </source>
</evidence>
<dbReference type="CDD" id="cd00130">
    <property type="entry name" value="PAS"/>
    <property type="match status" value="1"/>
</dbReference>
<keyword evidence="4" id="KW-0808">Transferase</keyword>